<evidence type="ECO:0000259" key="3">
    <source>
        <dbReference type="Pfam" id="PF22799"/>
    </source>
</evidence>
<feature type="compositionally biased region" description="Low complexity" evidence="1">
    <location>
        <begin position="235"/>
        <end position="253"/>
    </location>
</feature>
<feature type="region of interest" description="Disordered" evidence="1">
    <location>
        <begin position="148"/>
        <end position="201"/>
    </location>
</feature>
<dbReference type="OrthoDB" id="4657524at2759"/>
<accession>A0A381LGF5</accession>
<organism evidence="4">
    <name type="scientific">Blumeria graminis f. sp. tritici 96224</name>
    <dbReference type="NCBI Taxonomy" id="1268274"/>
    <lineage>
        <taxon>Eukaryota</taxon>
        <taxon>Fungi</taxon>
        <taxon>Dikarya</taxon>
        <taxon>Ascomycota</taxon>
        <taxon>Pezizomycotina</taxon>
        <taxon>Leotiomycetes</taxon>
        <taxon>Erysiphales</taxon>
        <taxon>Erysiphaceae</taxon>
        <taxon>Blumeria</taxon>
    </lineage>
</organism>
<feature type="compositionally biased region" description="Polar residues" evidence="1">
    <location>
        <begin position="148"/>
        <end position="157"/>
    </location>
</feature>
<dbReference type="EMBL" id="UIGY01000209">
    <property type="protein sequence ID" value="SUZ13004.1"/>
    <property type="molecule type" value="Genomic_DNA"/>
</dbReference>
<evidence type="ECO:0000256" key="2">
    <source>
        <dbReference type="SAM" id="SignalP"/>
    </source>
</evidence>
<dbReference type="PANTHER" id="PTHR39613:SF1">
    <property type="entry name" value="ANCHORED CELL WALL PROTEIN, PUTATIVE (AFU_ORTHOLOGUE AFUA_4G08960)-RELATED"/>
    <property type="match status" value="1"/>
</dbReference>
<name>A0A381LGF5_BLUGR</name>
<sequence length="385" mass="41746">MMLFICVPLILVVTVAMASDDCIFGLFASEGRTGSIWQTSNGQIRTGGDHFHYPSPFRISDGDIIDSAGYGCIFTPQVRQFQCDQGVSPTNGFSIAEDGILYYEQSPNFFACPTSYEEWNIYSAPIVGQSKCVNITLTADDCRSIPSDTSEFDSNIPSDDVPTPSFLDSEVGQSTSISTKPYISTPKYQNNTSEPNLKPLDSNARINLESSTLSPTTTMSHSSQNSTSINLTKASSSTSRPSSDQSQPSGPYSLEHGILENILRGPLPKYIPSIDGMFLNSILQGVFPGLGGSSSIGQTQNNPLTHTATKTNIARQVATSSNFLTSTQGKLRTHLPSAYATVPQLIPSPDLIRPSFPTITRSSIFKAHQGFRTIDRRRVGIVEQN</sequence>
<proteinExistence type="predicted"/>
<feature type="chain" id="PRO_5016838482" evidence="2">
    <location>
        <begin position="19"/>
        <end position="385"/>
    </location>
</feature>
<evidence type="ECO:0000256" key="1">
    <source>
        <dbReference type="SAM" id="MobiDB-lite"/>
    </source>
</evidence>
<dbReference type="InterPro" id="IPR054508">
    <property type="entry name" value="PIR1-like_C"/>
</dbReference>
<dbReference type="AlphaFoldDB" id="A0A381LGF5"/>
<dbReference type="PANTHER" id="PTHR39613">
    <property type="entry name" value="ANCHORED CELL WALL PROTEIN, PUTATIVE (AFU_ORTHOLOGUE AFUA_4G08960)-RELATED"/>
    <property type="match status" value="1"/>
</dbReference>
<feature type="signal peptide" evidence="2">
    <location>
        <begin position="1"/>
        <end position="18"/>
    </location>
</feature>
<gene>
    <name evidence="4" type="ORF">BGT96224V2_LOCUS6171</name>
</gene>
<keyword evidence="2" id="KW-0732">Signal</keyword>
<feature type="compositionally biased region" description="Polar residues" evidence="1">
    <location>
        <begin position="213"/>
        <end position="234"/>
    </location>
</feature>
<feature type="region of interest" description="Disordered" evidence="1">
    <location>
        <begin position="213"/>
        <end position="253"/>
    </location>
</feature>
<evidence type="ECO:0000313" key="4">
    <source>
        <dbReference type="EMBL" id="SUZ13004.1"/>
    </source>
</evidence>
<feature type="non-terminal residue" evidence="4">
    <location>
        <position position="385"/>
    </location>
</feature>
<protein>
    <submittedName>
        <fullName evidence="4">BgtASP-20617</fullName>
    </submittedName>
</protein>
<feature type="compositionally biased region" description="Polar residues" evidence="1">
    <location>
        <begin position="171"/>
        <end position="195"/>
    </location>
</feature>
<feature type="domain" description="Cell wall mannoprotein PIR1-like C-terminal" evidence="3">
    <location>
        <begin position="62"/>
        <end position="135"/>
    </location>
</feature>
<reference evidence="4" key="1">
    <citation type="submission" date="2018-07" db="EMBL/GenBank/DDBJ databases">
        <authorList>
            <person name="Quirk P.G."/>
            <person name="Krulwich T.A."/>
        </authorList>
    </citation>
    <scope>NUCLEOTIDE SEQUENCE</scope>
    <source>
        <strain evidence="4">96224</strain>
    </source>
</reference>
<dbReference type="Pfam" id="PF22799">
    <property type="entry name" value="PIR1-like_C"/>
    <property type="match status" value="1"/>
</dbReference>